<dbReference type="Gene3D" id="3.30.1370.120">
    <property type="match status" value="1"/>
</dbReference>
<evidence type="ECO:0000313" key="12">
    <source>
        <dbReference type="Proteomes" id="UP001332192"/>
    </source>
</evidence>
<evidence type="ECO:0000256" key="9">
    <source>
        <dbReference type="SAM" id="SignalP"/>
    </source>
</evidence>
<dbReference type="PANTHER" id="PTHR30332:SF17">
    <property type="entry name" value="TYPE IV PILIATION SYSTEM PROTEIN DR_0774-RELATED"/>
    <property type="match status" value="1"/>
</dbReference>
<evidence type="ECO:0000256" key="8">
    <source>
        <dbReference type="SAM" id="MobiDB-lite"/>
    </source>
</evidence>
<dbReference type="EMBL" id="CP141615">
    <property type="protein sequence ID" value="WRP16357.1"/>
    <property type="molecule type" value="Genomic_DNA"/>
</dbReference>
<evidence type="ECO:0000256" key="3">
    <source>
        <dbReference type="ARBA" id="ARBA00022729"/>
    </source>
</evidence>
<dbReference type="Pfam" id="PF00263">
    <property type="entry name" value="Secretin"/>
    <property type="match status" value="1"/>
</dbReference>
<dbReference type="InterPro" id="IPR005644">
    <property type="entry name" value="NolW-like"/>
</dbReference>
<name>A0ABZ1BW42_9FIRM</name>
<feature type="region of interest" description="Disordered" evidence="8">
    <location>
        <begin position="427"/>
        <end position="461"/>
    </location>
</feature>
<feature type="region of interest" description="Disordered" evidence="8">
    <location>
        <begin position="128"/>
        <end position="148"/>
    </location>
</feature>
<comment type="similarity">
    <text evidence="6">Belongs to the bacterial secretin family.</text>
</comment>
<feature type="chain" id="PRO_5045506202" evidence="9">
    <location>
        <begin position="34"/>
        <end position="614"/>
    </location>
</feature>
<keyword evidence="3 9" id="KW-0732">Signal</keyword>
<dbReference type="Proteomes" id="UP001332192">
    <property type="component" value="Chromosome"/>
</dbReference>
<feature type="signal peptide" evidence="9">
    <location>
        <begin position="1"/>
        <end position="33"/>
    </location>
</feature>
<keyword evidence="5" id="KW-0998">Cell outer membrane</keyword>
<accession>A0ABZ1BW42</accession>
<sequence>MSGTVQAGKWSRLAAAGLALLGLAVAAATGALAAAPVPGAGASGEGQEAQVSLAFQDADVREIFASLADAAGWNFVALPDLTGKATLAIKGLSVEQAVDMVARATGFAYVLSANTLVVGARSSLEARFDPEGVRPDRPAAPKPAPPAEETATEFVRLNYVRAAAMKQLATMVLPEGAIRVDEASNLLVVQGTAQQLDALRRLVAEYDRPPAQVLIEARVEEVLGNATEDLGLAWQLPRVGVSLAPRFGSVRLDPEELLATLHALEEQGRSRLLARPQVTTINGQAATIFIGDEIPIILKGQGDAPDTLQTITAGVRLEITPFVGSDGTITADVKPEVSTIAGYRVAGDQQLPQIRTRKAQTRIRVKDGEPIVIGGLINQQESETVSGLPVLKEFPVLGGFFSTTRTDQQQSEMLIFLIPRVLPGEGATAKAEQGQAGSNGAAAPGSREQGSTAGERTRWQMPSFERPQQWAIRLDAAGAQESAWEIGVERPVGTAQTATTSLVLTPVSAGSERASAWGLGLSWRWYYPSSLGGAWLGLGGEVIWPNAGVGSVAAGTGLTVVSIEAGARTPIERVPLFLEPFVRWVPAVWGDAALVELPRRTPGLWLGLDVGWAF</sequence>
<evidence type="ECO:0000259" key="10">
    <source>
        <dbReference type="SMART" id="SM00965"/>
    </source>
</evidence>
<feature type="domain" description="Secretin/TonB short N-terminal" evidence="10">
    <location>
        <begin position="73"/>
        <end position="121"/>
    </location>
</feature>
<evidence type="ECO:0000313" key="11">
    <source>
        <dbReference type="EMBL" id="WRP16357.1"/>
    </source>
</evidence>
<evidence type="ECO:0000256" key="1">
    <source>
        <dbReference type="ARBA" id="ARBA00004370"/>
    </source>
</evidence>
<protein>
    <submittedName>
        <fullName evidence="11">Secretin N-terminal domain-containing protein</fullName>
    </submittedName>
</protein>
<keyword evidence="2 7" id="KW-0813">Transport</keyword>
<dbReference type="InterPro" id="IPR004846">
    <property type="entry name" value="T2SS/T3SS_dom"/>
</dbReference>
<dbReference type="InterPro" id="IPR038591">
    <property type="entry name" value="NolW-like_sf"/>
</dbReference>
<dbReference type="InterPro" id="IPR001775">
    <property type="entry name" value="GspD/PilQ"/>
</dbReference>
<reference evidence="11 12" key="1">
    <citation type="journal article" date="2024" name="Front. Microbiol.">
        <title>Novel thermophilic genera Geochorda gen. nov. and Carboxydochorda gen. nov. from the deep terrestrial subsurface reveal the ecophysiological diversity in the class Limnochordia.</title>
        <authorList>
            <person name="Karnachuk O.V."/>
            <person name="Lukina A.P."/>
            <person name="Avakyan M.R."/>
            <person name="Kadnikov V.V."/>
            <person name="Begmatov S."/>
            <person name="Beletsky A.V."/>
            <person name="Vlasova K.G."/>
            <person name="Novikov A.A."/>
            <person name="Shcherbakova V.A."/>
            <person name="Mardanov A.V."/>
            <person name="Ravin N.V."/>
        </authorList>
    </citation>
    <scope>NUCLEOTIDE SEQUENCE [LARGE SCALE GENOMIC DNA]</scope>
    <source>
        <strain evidence="11 12">L945</strain>
    </source>
</reference>
<dbReference type="PANTHER" id="PTHR30332">
    <property type="entry name" value="PROBABLE GENERAL SECRETION PATHWAY PROTEIN D"/>
    <property type="match status" value="1"/>
</dbReference>
<evidence type="ECO:0000256" key="5">
    <source>
        <dbReference type="ARBA" id="ARBA00023237"/>
    </source>
</evidence>
<dbReference type="PRINTS" id="PR00811">
    <property type="entry name" value="BCTERIALGSPD"/>
</dbReference>
<proteinExistence type="inferred from homology"/>
<feature type="compositionally biased region" description="Basic and acidic residues" evidence="8">
    <location>
        <begin position="128"/>
        <end position="139"/>
    </location>
</feature>
<evidence type="ECO:0000256" key="2">
    <source>
        <dbReference type="ARBA" id="ARBA00022448"/>
    </source>
</evidence>
<evidence type="ECO:0000256" key="4">
    <source>
        <dbReference type="ARBA" id="ARBA00023136"/>
    </source>
</evidence>
<dbReference type="Pfam" id="PF03958">
    <property type="entry name" value="Secretin_N"/>
    <property type="match status" value="1"/>
</dbReference>
<dbReference type="Gene3D" id="3.30.1370.130">
    <property type="match status" value="1"/>
</dbReference>
<evidence type="ECO:0000256" key="6">
    <source>
        <dbReference type="RuleBase" id="RU004003"/>
    </source>
</evidence>
<keyword evidence="12" id="KW-1185">Reference proteome</keyword>
<gene>
    <name evidence="11" type="ORF">U7230_09630</name>
</gene>
<dbReference type="InterPro" id="IPR011662">
    <property type="entry name" value="Secretin/TonB_short_N"/>
</dbReference>
<evidence type="ECO:0000256" key="7">
    <source>
        <dbReference type="RuleBase" id="RU004004"/>
    </source>
</evidence>
<dbReference type="SMART" id="SM00965">
    <property type="entry name" value="STN"/>
    <property type="match status" value="1"/>
</dbReference>
<dbReference type="RefSeq" id="WP_324715629.1">
    <property type="nucleotide sequence ID" value="NZ_CP141615.1"/>
</dbReference>
<comment type="subcellular location">
    <subcellularLocation>
        <location evidence="7">Cell outer membrane</location>
    </subcellularLocation>
    <subcellularLocation>
        <location evidence="1">Membrane</location>
    </subcellularLocation>
</comment>
<organism evidence="11 12">
    <name type="scientific">Carboxydichorda subterranea</name>
    <dbReference type="NCBI Taxonomy" id="3109565"/>
    <lineage>
        <taxon>Bacteria</taxon>
        <taxon>Bacillati</taxon>
        <taxon>Bacillota</taxon>
        <taxon>Limnochordia</taxon>
        <taxon>Limnochordales</taxon>
        <taxon>Geochordaceae</taxon>
        <taxon>Carboxydichorda</taxon>
    </lineage>
</organism>
<keyword evidence="4" id="KW-0472">Membrane</keyword>
<dbReference type="InterPro" id="IPR050810">
    <property type="entry name" value="Bact_Secretion_Sys_Channel"/>
</dbReference>